<reference evidence="2 3" key="1">
    <citation type="submission" date="2020-01" db="EMBL/GenBank/DDBJ databases">
        <title>Insect and environment-associated Actinomycetes.</title>
        <authorList>
            <person name="Currrie C."/>
            <person name="Chevrette M."/>
            <person name="Carlson C."/>
            <person name="Stubbendieck R."/>
            <person name="Wendt-Pienkowski E."/>
        </authorList>
    </citation>
    <scope>NUCLEOTIDE SEQUENCE [LARGE SCALE GENOMIC DNA]</scope>
    <source>
        <strain evidence="2 3">SID11342</strain>
    </source>
</reference>
<evidence type="ECO:0000256" key="1">
    <source>
        <dbReference type="SAM" id="MobiDB-lite"/>
    </source>
</evidence>
<feature type="compositionally biased region" description="Basic and acidic residues" evidence="1">
    <location>
        <begin position="37"/>
        <end position="51"/>
    </location>
</feature>
<sequence>MNEEIKDRLHRHAGKILLGGTGALLNVGHGKRPGRRTGPEARRQPRRRQDQAGDAARALLVQLPGMDMSGEP</sequence>
<dbReference type="AlphaFoldDB" id="A0A6N9UF61"/>
<gene>
    <name evidence="2" type="ORF">G3I29_35895</name>
</gene>
<proteinExistence type="predicted"/>
<accession>A0A6N9UF61</accession>
<dbReference type="RefSeq" id="WP_164350681.1">
    <property type="nucleotide sequence ID" value="NZ_JAAGLQ010000746.1"/>
</dbReference>
<dbReference type="EMBL" id="JAAGLQ010000746">
    <property type="protein sequence ID" value="NEA20726.1"/>
    <property type="molecule type" value="Genomic_DNA"/>
</dbReference>
<dbReference type="Proteomes" id="UP000471293">
    <property type="component" value="Unassembled WGS sequence"/>
</dbReference>
<comment type="caution">
    <text evidence="2">The sequence shown here is derived from an EMBL/GenBank/DDBJ whole genome shotgun (WGS) entry which is preliminary data.</text>
</comment>
<organism evidence="2 3">
    <name type="scientific">Streptomyces halstedii</name>
    <dbReference type="NCBI Taxonomy" id="1944"/>
    <lineage>
        <taxon>Bacteria</taxon>
        <taxon>Bacillati</taxon>
        <taxon>Actinomycetota</taxon>
        <taxon>Actinomycetes</taxon>
        <taxon>Kitasatosporales</taxon>
        <taxon>Streptomycetaceae</taxon>
        <taxon>Streptomyces</taxon>
    </lineage>
</organism>
<evidence type="ECO:0000313" key="3">
    <source>
        <dbReference type="Proteomes" id="UP000471293"/>
    </source>
</evidence>
<feature type="region of interest" description="Disordered" evidence="1">
    <location>
        <begin position="24"/>
        <end position="54"/>
    </location>
</feature>
<evidence type="ECO:0000313" key="2">
    <source>
        <dbReference type="EMBL" id="NEA20726.1"/>
    </source>
</evidence>
<protein>
    <submittedName>
        <fullName evidence="2">Uncharacterized protein</fullName>
    </submittedName>
</protein>
<name>A0A6N9UF61_STRHA</name>